<feature type="region of interest" description="Disordered" evidence="1">
    <location>
        <begin position="391"/>
        <end position="660"/>
    </location>
</feature>
<proteinExistence type="predicted"/>
<reference evidence="2" key="1">
    <citation type="submission" date="2022-11" db="EMBL/GenBank/DDBJ databases">
        <authorList>
            <person name="Petersen C."/>
        </authorList>
    </citation>
    <scope>NUCLEOTIDE SEQUENCE</scope>
    <source>
        <strain evidence="2">IBT 16849</strain>
    </source>
</reference>
<feature type="compositionally biased region" description="Polar residues" evidence="1">
    <location>
        <begin position="315"/>
        <end position="326"/>
    </location>
</feature>
<feature type="compositionally biased region" description="Basic and acidic residues" evidence="1">
    <location>
        <begin position="157"/>
        <end position="176"/>
    </location>
</feature>
<organism evidence="2 3">
    <name type="scientific">Penicillium cf. griseofulvum</name>
    <dbReference type="NCBI Taxonomy" id="2972120"/>
    <lineage>
        <taxon>Eukaryota</taxon>
        <taxon>Fungi</taxon>
        <taxon>Dikarya</taxon>
        <taxon>Ascomycota</taxon>
        <taxon>Pezizomycotina</taxon>
        <taxon>Eurotiomycetes</taxon>
        <taxon>Eurotiomycetidae</taxon>
        <taxon>Eurotiales</taxon>
        <taxon>Aspergillaceae</taxon>
        <taxon>Penicillium</taxon>
    </lineage>
</organism>
<feature type="compositionally biased region" description="Basic and acidic residues" evidence="1">
    <location>
        <begin position="327"/>
        <end position="338"/>
    </location>
</feature>
<sequence length="812" mass="91047">MSLRRFIRKVRHRASFPAESEAQDSQSQGWQPQGSTTLTTEGHYRDIIRRFFPLRRRRSSELVGRHAGLGREVAGRQPSLDAILTNLELAGRHAGLGREFAGWLRHPSFDAAMANLELDGRHIPLGFTPQMHEFISGLLERYQYRRALRQIMAENARRQGRENQANVEHDSQHEHGSAMSQARPFQDGDIQGRHPNYEVLNHLENVLASRAARPSPAVVEGENLQRSYEDLLYLPPPNTEADPIQYDPDTMRGFEDVFARQEARNNQANVEDRDSQHAHGSGMAQAFPSQNDEIEGYGFARPPSRMQIRAASSVHSHSSNIPYSSTSHDDNNELRDTDSFNSQVRRGRSLRRHGSSFSNVFPSNHPSRDHSQLYRGRQLIRAASVAADPWTPLWGPVDIPSDPVSQEPYGRRLRRASTVASARASDQISEEPHDRTLRQGSGLISEPASDPVSQEPRGRTLRRASSVASDPANDQISHEPHDTTSRRATSLISDPPNDPSSQERRGRTLRRASSVVSDPSSDSISHEPHDRTPQRASSLASGAPSDPISQERRGRTPRRAFSLVTDGASDSISQEPHRTTPRASSVAREPTGYRISQEPHRTPPRASSVASGAPSDSISQERCGRTLRRASSLVFGGAGDPISREPHDRTRRRGSSLASEPRTVLWESIHRMGDPNDRRLHLPRGASPVSDTWRHRVKAMWRALDNPLPRRPLTSPLLDEIFARVEGAEQTNTRVERWIEQVHQARHQGTGSSRTSPLHSGESIVTLRPGRGSVPEYKRAHDEFCSEVDRGMAQNVITERLYHERRRDARDI</sequence>
<feature type="region of interest" description="Disordered" evidence="1">
    <location>
        <begin position="315"/>
        <end position="371"/>
    </location>
</feature>
<feature type="compositionally biased region" description="Basic and acidic residues" evidence="1">
    <location>
        <begin position="476"/>
        <end position="485"/>
    </location>
</feature>
<protein>
    <submittedName>
        <fullName evidence="2">Uncharacterized protein</fullName>
    </submittedName>
</protein>
<reference evidence="2" key="2">
    <citation type="journal article" date="2023" name="IMA Fungus">
        <title>Comparative genomic study of the Penicillium genus elucidates a diverse pangenome and 15 lateral gene transfer events.</title>
        <authorList>
            <person name="Petersen C."/>
            <person name="Sorensen T."/>
            <person name="Nielsen M.R."/>
            <person name="Sondergaard T.E."/>
            <person name="Sorensen J.L."/>
            <person name="Fitzpatrick D.A."/>
            <person name="Frisvad J.C."/>
            <person name="Nielsen K.L."/>
        </authorList>
    </citation>
    <scope>NUCLEOTIDE SEQUENCE</scope>
    <source>
        <strain evidence="2">IBT 16849</strain>
    </source>
</reference>
<evidence type="ECO:0000256" key="1">
    <source>
        <dbReference type="SAM" id="MobiDB-lite"/>
    </source>
</evidence>
<keyword evidence="3" id="KW-1185">Reference proteome</keyword>
<name>A0A9W9JPE6_9EURO</name>
<feature type="compositionally biased region" description="Polar residues" evidence="1">
    <location>
        <begin position="608"/>
        <end position="620"/>
    </location>
</feature>
<feature type="region of interest" description="Disordered" evidence="1">
    <location>
        <begin position="14"/>
        <end position="39"/>
    </location>
</feature>
<evidence type="ECO:0000313" key="3">
    <source>
        <dbReference type="Proteomes" id="UP001150879"/>
    </source>
</evidence>
<feature type="compositionally biased region" description="Basic and acidic residues" evidence="1">
    <location>
        <begin position="524"/>
        <end position="533"/>
    </location>
</feature>
<feature type="region of interest" description="Disordered" evidence="1">
    <location>
        <begin position="746"/>
        <end position="773"/>
    </location>
</feature>
<gene>
    <name evidence="2" type="ORF">N7472_005798</name>
</gene>
<feature type="compositionally biased region" description="Polar residues" evidence="1">
    <location>
        <begin position="466"/>
        <end position="475"/>
    </location>
</feature>
<feature type="compositionally biased region" description="Polar residues" evidence="1">
    <location>
        <begin position="747"/>
        <end position="758"/>
    </location>
</feature>
<feature type="compositionally biased region" description="Basic residues" evidence="1">
    <location>
        <begin position="345"/>
        <end position="354"/>
    </location>
</feature>
<comment type="caution">
    <text evidence="2">The sequence shown here is derived from an EMBL/GenBank/DDBJ whole genome shotgun (WGS) entry which is preliminary data.</text>
</comment>
<feature type="region of interest" description="Disordered" evidence="1">
    <location>
        <begin position="270"/>
        <end position="290"/>
    </location>
</feature>
<feature type="compositionally biased region" description="Low complexity" evidence="1">
    <location>
        <begin position="513"/>
        <end position="523"/>
    </location>
</feature>
<dbReference type="EMBL" id="JAPQKP010000003">
    <property type="protein sequence ID" value="KAJ5200594.1"/>
    <property type="molecule type" value="Genomic_DNA"/>
</dbReference>
<feature type="compositionally biased region" description="Low complexity" evidence="1">
    <location>
        <begin position="416"/>
        <end position="425"/>
    </location>
</feature>
<evidence type="ECO:0000313" key="2">
    <source>
        <dbReference type="EMBL" id="KAJ5200594.1"/>
    </source>
</evidence>
<feature type="compositionally biased region" description="Polar residues" evidence="1">
    <location>
        <begin position="23"/>
        <end position="39"/>
    </location>
</feature>
<accession>A0A9W9JPE6</accession>
<dbReference type="AlphaFoldDB" id="A0A9W9JPE6"/>
<feature type="region of interest" description="Disordered" evidence="1">
    <location>
        <begin position="157"/>
        <end position="193"/>
    </location>
</feature>
<dbReference type="Proteomes" id="UP001150879">
    <property type="component" value="Unassembled WGS sequence"/>
</dbReference>